<gene>
    <name evidence="9" type="primary">uraD</name>
    <name evidence="9" type="ORF">GCM10022236_00430</name>
</gene>
<dbReference type="Proteomes" id="UP001501490">
    <property type="component" value="Unassembled WGS sequence"/>
</dbReference>
<dbReference type="InterPro" id="IPR018020">
    <property type="entry name" value="OHCU_decarboxylase"/>
</dbReference>
<feature type="region of interest" description="Disordered" evidence="7">
    <location>
        <begin position="79"/>
        <end position="102"/>
    </location>
</feature>
<evidence type="ECO:0000313" key="9">
    <source>
        <dbReference type="EMBL" id="GAA3602546.1"/>
    </source>
</evidence>
<keyword evidence="10" id="KW-1185">Reference proteome</keyword>
<reference evidence="10" key="1">
    <citation type="journal article" date="2019" name="Int. J. Syst. Evol. Microbiol.">
        <title>The Global Catalogue of Microorganisms (GCM) 10K type strain sequencing project: providing services to taxonomists for standard genome sequencing and annotation.</title>
        <authorList>
            <consortium name="The Broad Institute Genomics Platform"/>
            <consortium name="The Broad Institute Genome Sequencing Center for Infectious Disease"/>
            <person name="Wu L."/>
            <person name="Ma J."/>
        </authorList>
    </citation>
    <scope>NUCLEOTIDE SEQUENCE [LARGE SCALE GENOMIC DNA]</scope>
    <source>
        <strain evidence="10">JCM 16929</strain>
    </source>
</reference>
<keyword evidence="6" id="KW-0456">Lyase</keyword>
<dbReference type="NCBIfam" id="NF010372">
    <property type="entry name" value="PRK13798.1"/>
    <property type="match status" value="1"/>
</dbReference>
<dbReference type="Gene3D" id="1.10.3330.10">
    <property type="entry name" value="Oxo-4-hydroxy-4-carboxy-5-ureidoimidazoline decarboxylase"/>
    <property type="match status" value="1"/>
</dbReference>
<evidence type="ECO:0000256" key="7">
    <source>
        <dbReference type="SAM" id="MobiDB-lite"/>
    </source>
</evidence>
<dbReference type="SUPFAM" id="SSF158694">
    <property type="entry name" value="UraD-Like"/>
    <property type="match status" value="1"/>
</dbReference>
<dbReference type="EMBL" id="BAABAB010000001">
    <property type="protein sequence ID" value="GAA3602546.1"/>
    <property type="molecule type" value="Genomic_DNA"/>
</dbReference>
<evidence type="ECO:0000256" key="2">
    <source>
        <dbReference type="ARBA" id="ARBA00004754"/>
    </source>
</evidence>
<dbReference type="PANTHER" id="PTHR43466">
    <property type="entry name" value="2-OXO-4-HYDROXY-4-CARBOXY-5-UREIDOIMIDAZOLINE DECARBOXYLASE-RELATED"/>
    <property type="match status" value="1"/>
</dbReference>
<evidence type="ECO:0000256" key="1">
    <source>
        <dbReference type="ARBA" id="ARBA00001163"/>
    </source>
</evidence>
<evidence type="ECO:0000259" key="8">
    <source>
        <dbReference type="Pfam" id="PF09349"/>
    </source>
</evidence>
<dbReference type="NCBIfam" id="TIGR03180">
    <property type="entry name" value="UraD_2"/>
    <property type="match status" value="1"/>
</dbReference>
<dbReference type="InterPro" id="IPR017595">
    <property type="entry name" value="OHCU_decarboxylase-2"/>
</dbReference>
<dbReference type="InterPro" id="IPR036778">
    <property type="entry name" value="OHCU_decarboxylase_sf"/>
</dbReference>
<evidence type="ECO:0000313" key="10">
    <source>
        <dbReference type="Proteomes" id="UP001501490"/>
    </source>
</evidence>
<evidence type="ECO:0000256" key="5">
    <source>
        <dbReference type="ARBA" id="ARBA00022793"/>
    </source>
</evidence>
<dbReference type="EC" id="4.1.1.97" evidence="3"/>
<comment type="catalytic activity">
    <reaction evidence="1">
        <text>5-hydroxy-2-oxo-4-ureido-2,5-dihydro-1H-imidazole-5-carboxylate + H(+) = (S)-allantoin + CO2</text>
        <dbReference type="Rhea" id="RHEA:26301"/>
        <dbReference type="ChEBI" id="CHEBI:15378"/>
        <dbReference type="ChEBI" id="CHEBI:15678"/>
        <dbReference type="ChEBI" id="CHEBI:16526"/>
        <dbReference type="ChEBI" id="CHEBI:58639"/>
        <dbReference type="EC" id="4.1.1.97"/>
    </reaction>
</comment>
<comment type="pathway">
    <text evidence="2">Purine metabolism; urate degradation; (S)-allantoin from urate: step 3/3.</text>
</comment>
<feature type="domain" description="Oxo-4-hydroxy-4-carboxy-5-ureidoimidazoline decarboxylase" evidence="8">
    <location>
        <begin position="13"/>
        <end position="165"/>
    </location>
</feature>
<protein>
    <recommendedName>
        <fullName evidence="3">2-oxo-4-hydroxy-4-carboxy-5-ureidoimidazoline decarboxylase</fullName>
        <ecNumber evidence="3">4.1.1.97</ecNumber>
    </recommendedName>
</protein>
<keyword evidence="5" id="KW-0210">Decarboxylase</keyword>
<evidence type="ECO:0000256" key="6">
    <source>
        <dbReference type="ARBA" id="ARBA00023239"/>
    </source>
</evidence>
<dbReference type="PANTHER" id="PTHR43466:SF1">
    <property type="entry name" value="2-OXO-4-HYDROXY-4-CARBOXY-5-UREIDOIMIDAZOLINE DECARBOXYLASE-RELATED"/>
    <property type="match status" value="1"/>
</dbReference>
<dbReference type="Pfam" id="PF09349">
    <property type="entry name" value="OHCU_decarbox"/>
    <property type="match status" value="1"/>
</dbReference>
<sequence length="169" mass="18327">MRSYSVPTLAEFNAAEQPAAVALVRPCLDVDRWIDAVVDGRPYGDVAALVDVAQTAADPFTDAELDSALRHHPRIGERAGGASAEANHSRSEQSGVSADDDVQRRLAEGNRAYEERFGHVFLIRAAGRSGEEILDALEQRLANDAETEKSIMAEQLRQIAALRLEGIFG</sequence>
<evidence type="ECO:0000256" key="4">
    <source>
        <dbReference type="ARBA" id="ARBA00022631"/>
    </source>
</evidence>
<proteinExistence type="predicted"/>
<accession>A0ABP6Z9M7</accession>
<evidence type="ECO:0000256" key="3">
    <source>
        <dbReference type="ARBA" id="ARBA00012257"/>
    </source>
</evidence>
<keyword evidence="4" id="KW-0659">Purine metabolism</keyword>
<organism evidence="9 10">
    <name type="scientific">Microlunatus ginsengisoli</name>
    <dbReference type="NCBI Taxonomy" id="363863"/>
    <lineage>
        <taxon>Bacteria</taxon>
        <taxon>Bacillati</taxon>
        <taxon>Actinomycetota</taxon>
        <taxon>Actinomycetes</taxon>
        <taxon>Propionibacteriales</taxon>
        <taxon>Propionibacteriaceae</taxon>
        <taxon>Microlunatus</taxon>
    </lineage>
</organism>
<comment type="caution">
    <text evidence="9">The sequence shown here is derived from an EMBL/GenBank/DDBJ whole genome shotgun (WGS) entry which is preliminary data.</text>
</comment>
<name>A0ABP6Z9M7_9ACTN</name>